<evidence type="ECO:0000256" key="3">
    <source>
        <dbReference type="ARBA" id="ARBA00022475"/>
    </source>
</evidence>
<comment type="function">
    <text evidence="9">Plays an essential role in type IV pili and type II pseudopili formation by proteolytically removing the leader sequence from substrate proteins and subsequently monomethylating the alpha-amino group of the newly exposed N-terminal phenylalanine.</text>
</comment>
<feature type="transmembrane region" description="Helical" evidence="10">
    <location>
        <begin position="102"/>
        <end position="122"/>
    </location>
</feature>
<keyword evidence="5 9" id="KW-0812">Transmembrane</keyword>
<dbReference type="InterPro" id="IPR014032">
    <property type="entry name" value="Peptidase_A24A_bac"/>
</dbReference>
<reference evidence="13 14" key="1">
    <citation type="journal article" date="2019" name="Indoor Air">
        <title>Impacts of indoor surface finishes on bacterial viability.</title>
        <authorList>
            <person name="Hu J."/>
            <person name="Maamar S.B."/>
            <person name="Glawe A.J."/>
            <person name="Gottel N."/>
            <person name="Gilbert J.A."/>
            <person name="Hartmann E.M."/>
        </authorList>
    </citation>
    <scope>NUCLEOTIDE SEQUENCE [LARGE SCALE GENOMIC DNA]</scope>
    <source>
        <strain evidence="13 14">AF060A6</strain>
    </source>
</reference>
<name>A0A4S3PZB3_9BACI</name>
<evidence type="ECO:0000259" key="12">
    <source>
        <dbReference type="Pfam" id="PF06750"/>
    </source>
</evidence>
<comment type="catalytic activity">
    <reaction evidence="9">
        <text>Typically cleaves a -Gly-|-Phe- bond to release an N-terminal, basic peptide of 5-8 residues from type IV prepilin, and then N-methylates the new N-terminal amino group, the methyl donor being S-adenosyl-L-methionine.</text>
        <dbReference type="EC" id="3.4.23.43"/>
    </reaction>
</comment>
<keyword evidence="9" id="KW-0489">Methyltransferase</keyword>
<feature type="transmembrane region" description="Helical" evidence="10">
    <location>
        <begin position="152"/>
        <end position="169"/>
    </location>
</feature>
<protein>
    <recommendedName>
        <fullName evidence="9">Prepilin leader peptidase/N-methyltransferase</fullName>
        <ecNumber evidence="9">2.1.1.-</ecNumber>
        <ecNumber evidence="9">3.4.23.43</ecNumber>
    </recommendedName>
</protein>
<feature type="transmembrane region" description="Helical" evidence="10">
    <location>
        <begin position="76"/>
        <end position="96"/>
    </location>
</feature>
<dbReference type="GO" id="GO:0032259">
    <property type="term" value="P:methylation"/>
    <property type="evidence" value="ECO:0007669"/>
    <property type="project" value="UniProtKB-KW"/>
</dbReference>
<evidence type="ECO:0000256" key="5">
    <source>
        <dbReference type="ARBA" id="ARBA00022692"/>
    </source>
</evidence>
<evidence type="ECO:0000256" key="10">
    <source>
        <dbReference type="SAM" id="Phobius"/>
    </source>
</evidence>
<evidence type="ECO:0000259" key="11">
    <source>
        <dbReference type="Pfam" id="PF01478"/>
    </source>
</evidence>
<keyword evidence="4" id="KW-0997">Cell inner membrane</keyword>
<dbReference type="EC" id="2.1.1.-" evidence="9"/>
<dbReference type="GO" id="GO:0006465">
    <property type="term" value="P:signal peptide processing"/>
    <property type="evidence" value="ECO:0007669"/>
    <property type="project" value="TreeGrafter"/>
</dbReference>
<feature type="transmembrane region" description="Helical" evidence="10">
    <location>
        <begin position="129"/>
        <end position="146"/>
    </location>
</feature>
<keyword evidence="6 10" id="KW-1133">Transmembrane helix</keyword>
<feature type="transmembrane region" description="Helical" evidence="10">
    <location>
        <begin position="181"/>
        <end position="214"/>
    </location>
</feature>
<dbReference type="RefSeq" id="WP_136377622.1">
    <property type="nucleotide sequence ID" value="NZ_SLUB01000001.1"/>
</dbReference>
<sequence>MLLNSILYVYIGVFGLVLGSFFNVVGLRIPAGESIVRPRSACPTCKHQLTAIELIPVFSYLIQGGKCRNCKTRISPIYASIELATAILFTISPMLVGWSKELIIAWTLISLLVIIFVADLTYMLIPDKILLFFAPLLLIERIFVPLDPWWDMLVGSIVGFLLLYLIAIASKGGMGGGDIKLYAVLGIALGWKLVLLSFFLATLIGTVLGLIGMAIGKVKKGKPMPFGPSIVIGTLIAYFYGHELIASYIDLIG</sequence>
<keyword evidence="14" id="KW-1185">Reference proteome</keyword>
<evidence type="ECO:0000256" key="4">
    <source>
        <dbReference type="ARBA" id="ARBA00022519"/>
    </source>
</evidence>
<evidence type="ECO:0000313" key="14">
    <source>
        <dbReference type="Proteomes" id="UP000306477"/>
    </source>
</evidence>
<keyword evidence="3" id="KW-1003">Cell membrane</keyword>
<dbReference type="GO" id="GO:0004190">
    <property type="term" value="F:aspartic-type endopeptidase activity"/>
    <property type="evidence" value="ECO:0007669"/>
    <property type="project" value="UniProtKB-EC"/>
</dbReference>
<dbReference type="PANTHER" id="PTHR30487:SF0">
    <property type="entry name" value="PREPILIN LEADER PEPTIDASE_N-METHYLTRANSFERASE-RELATED"/>
    <property type="match status" value="1"/>
</dbReference>
<dbReference type="InterPro" id="IPR010627">
    <property type="entry name" value="Prepilin_pept_A24_N"/>
</dbReference>
<organism evidence="13 14">
    <name type="scientific">Bacillus timonensis</name>
    <dbReference type="NCBI Taxonomy" id="1033734"/>
    <lineage>
        <taxon>Bacteria</taxon>
        <taxon>Bacillati</taxon>
        <taxon>Bacillota</taxon>
        <taxon>Bacilli</taxon>
        <taxon>Bacillales</taxon>
        <taxon>Bacillaceae</taxon>
        <taxon>Bacillus</taxon>
    </lineage>
</organism>
<evidence type="ECO:0000313" key="13">
    <source>
        <dbReference type="EMBL" id="THE15297.1"/>
    </source>
</evidence>
<dbReference type="Pfam" id="PF06750">
    <property type="entry name" value="A24_N_bact"/>
    <property type="match status" value="1"/>
</dbReference>
<keyword evidence="9" id="KW-0378">Hydrolase</keyword>
<comment type="caution">
    <text evidence="13">The sequence shown here is derived from an EMBL/GenBank/DDBJ whole genome shotgun (WGS) entry which is preliminary data.</text>
</comment>
<dbReference type="AlphaFoldDB" id="A0A4S3PZB3"/>
<evidence type="ECO:0000256" key="6">
    <source>
        <dbReference type="ARBA" id="ARBA00022989"/>
    </source>
</evidence>
<accession>A0A4S3PZB3</accession>
<keyword evidence="9" id="KW-0808">Transferase</keyword>
<evidence type="ECO:0000256" key="2">
    <source>
        <dbReference type="ARBA" id="ARBA00005801"/>
    </source>
</evidence>
<evidence type="ECO:0000256" key="1">
    <source>
        <dbReference type="ARBA" id="ARBA00004429"/>
    </source>
</evidence>
<feature type="transmembrane region" description="Helical" evidence="10">
    <location>
        <begin position="226"/>
        <end position="249"/>
    </location>
</feature>
<dbReference type="GO" id="GO:0005886">
    <property type="term" value="C:plasma membrane"/>
    <property type="evidence" value="ECO:0007669"/>
    <property type="project" value="UniProtKB-SubCell"/>
</dbReference>
<evidence type="ECO:0000256" key="8">
    <source>
        <dbReference type="RuleBase" id="RU003793"/>
    </source>
</evidence>
<dbReference type="Pfam" id="PF01478">
    <property type="entry name" value="Peptidase_A24"/>
    <property type="match status" value="1"/>
</dbReference>
<proteinExistence type="inferred from homology"/>
<keyword evidence="9" id="KW-0645">Protease</keyword>
<dbReference type="GO" id="GO:0008168">
    <property type="term" value="F:methyltransferase activity"/>
    <property type="evidence" value="ECO:0007669"/>
    <property type="project" value="UniProtKB-KW"/>
</dbReference>
<dbReference type="EMBL" id="SLUB01000001">
    <property type="protein sequence ID" value="THE15297.1"/>
    <property type="molecule type" value="Genomic_DNA"/>
</dbReference>
<feature type="domain" description="Prepilin peptidase A24 N-terminal" evidence="12">
    <location>
        <begin position="13"/>
        <end position="92"/>
    </location>
</feature>
<dbReference type="Proteomes" id="UP000306477">
    <property type="component" value="Unassembled WGS sequence"/>
</dbReference>
<feature type="domain" description="Prepilin type IV endopeptidase peptidase" evidence="11">
    <location>
        <begin position="107"/>
        <end position="210"/>
    </location>
</feature>
<feature type="transmembrane region" description="Helical" evidence="10">
    <location>
        <begin position="6"/>
        <end position="29"/>
    </location>
</feature>
<keyword evidence="9" id="KW-0511">Multifunctional enzyme</keyword>
<comment type="similarity">
    <text evidence="2 8">Belongs to the peptidase A24 family.</text>
</comment>
<dbReference type="InterPro" id="IPR000045">
    <property type="entry name" value="Prepilin_IV_endopep_pep"/>
</dbReference>
<dbReference type="InterPro" id="IPR050882">
    <property type="entry name" value="Prepilin_peptidase/N-MTase"/>
</dbReference>
<comment type="subcellular location">
    <subcellularLocation>
        <location evidence="1">Cell inner membrane</location>
        <topology evidence="1">Multi-pass membrane protein</topology>
    </subcellularLocation>
    <subcellularLocation>
        <location evidence="9">Cell membrane</location>
        <topology evidence="9">Multi-pass membrane protein</topology>
    </subcellularLocation>
</comment>
<evidence type="ECO:0000256" key="9">
    <source>
        <dbReference type="RuleBase" id="RU003794"/>
    </source>
</evidence>
<dbReference type="PANTHER" id="PTHR30487">
    <property type="entry name" value="TYPE 4 PREPILIN-LIKE PROTEINS LEADER PEPTIDE-PROCESSING ENZYME"/>
    <property type="match status" value="1"/>
</dbReference>
<keyword evidence="7 10" id="KW-0472">Membrane</keyword>
<evidence type="ECO:0000256" key="7">
    <source>
        <dbReference type="ARBA" id="ARBA00023136"/>
    </source>
</evidence>
<dbReference type="EC" id="3.4.23.43" evidence="9"/>
<dbReference type="Gene3D" id="1.20.120.1220">
    <property type="match status" value="1"/>
</dbReference>
<gene>
    <name evidence="13" type="ORF">E1I69_00160</name>
</gene>
<dbReference type="PRINTS" id="PR00864">
    <property type="entry name" value="PREPILNPTASE"/>
</dbReference>
<dbReference type="OrthoDB" id="9789291at2"/>